<dbReference type="Gene3D" id="3.90.320.10">
    <property type="match status" value="1"/>
</dbReference>
<dbReference type="PANTHER" id="PTHR46609:SF6">
    <property type="entry name" value="EXONUCLEASE, PHAGE-TYPE_RECB, C-TERMINAL DOMAIN-CONTAINING PROTEIN-RELATED"/>
    <property type="match status" value="1"/>
</dbReference>
<feature type="domain" description="YqaJ viral recombinase" evidence="2">
    <location>
        <begin position="6"/>
        <end position="149"/>
    </location>
</feature>
<keyword evidence="3" id="KW-0540">Nuclease</keyword>
<dbReference type="GO" id="GO:0016787">
    <property type="term" value="F:hydrolase activity"/>
    <property type="evidence" value="ECO:0007669"/>
    <property type="project" value="UniProtKB-KW"/>
</dbReference>
<dbReference type="InterPro" id="IPR051703">
    <property type="entry name" value="NF-kappa-B_Signaling_Reg"/>
</dbReference>
<dbReference type="PANTHER" id="PTHR46609">
    <property type="entry name" value="EXONUCLEASE, PHAGE-TYPE/RECB, C-TERMINAL DOMAIN-CONTAINING PROTEIN"/>
    <property type="match status" value="1"/>
</dbReference>
<dbReference type="InterPro" id="IPR017482">
    <property type="entry name" value="Lambda-type_endonuclease"/>
</dbReference>
<evidence type="ECO:0000313" key="3">
    <source>
        <dbReference type="EMBL" id="SMC38232.1"/>
    </source>
</evidence>
<dbReference type="SUPFAM" id="SSF52980">
    <property type="entry name" value="Restriction endonuclease-like"/>
    <property type="match status" value="1"/>
</dbReference>
<dbReference type="Pfam" id="PF09588">
    <property type="entry name" value="YqaJ"/>
    <property type="match status" value="1"/>
</dbReference>
<dbReference type="RefSeq" id="WP_084233234.1">
    <property type="nucleotide sequence ID" value="NZ_FWXW01000001.1"/>
</dbReference>
<dbReference type="GO" id="GO:0004519">
    <property type="term" value="F:endonuclease activity"/>
    <property type="evidence" value="ECO:0007669"/>
    <property type="project" value="UniProtKB-KW"/>
</dbReference>
<gene>
    <name evidence="3" type="ORF">SAMN02745168_0609</name>
</gene>
<sequence length="212" mass="24911">MGRYENWLVARKTGIGGSDAAAIVGMNPYKTNVQLWEEKTGLREPEDISGKPYVQYGKAAEKHLRELFKLDYPEYAVSHREYQMIRHPKYPFLFASLDGRLTHRETGARGFLEVKTTNILSSMHREKWDDKIPDNYYCQCLHYFNVTGSDFCVLKAHLITEYGGERRINTRHYFMEREAVREDMEWLEGEEIKFWTQQVQTGRRPGLILPPI</sequence>
<dbReference type="InterPro" id="IPR019080">
    <property type="entry name" value="YqaJ_viral_recombinase"/>
</dbReference>
<name>A0A1W1YQ31_9FIRM</name>
<organism evidence="3 4">
    <name type="scientific">Papillibacter cinnamivorans DSM 12816</name>
    <dbReference type="NCBI Taxonomy" id="1122930"/>
    <lineage>
        <taxon>Bacteria</taxon>
        <taxon>Bacillati</taxon>
        <taxon>Bacillota</taxon>
        <taxon>Clostridia</taxon>
        <taxon>Eubacteriales</taxon>
        <taxon>Oscillospiraceae</taxon>
        <taxon>Papillibacter</taxon>
    </lineage>
</organism>
<reference evidence="3 4" key="1">
    <citation type="submission" date="2017-04" db="EMBL/GenBank/DDBJ databases">
        <authorList>
            <person name="Afonso C.L."/>
            <person name="Miller P.J."/>
            <person name="Scott M.A."/>
            <person name="Spackman E."/>
            <person name="Goraichik I."/>
            <person name="Dimitrov K.M."/>
            <person name="Suarez D.L."/>
            <person name="Swayne D.E."/>
        </authorList>
    </citation>
    <scope>NUCLEOTIDE SEQUENCE [LARGE SCALE GENOMIC DNA]</scope>
    <source>
        <strain evidence="3 4">DSM 12816</strain>
    </source>
</reference>
<dbReference type="EMBL" id="FWXW01000001">
    <property type="protein sequence ID" value="SMC38232.1"/>
    <property type="molecule type" value="Genomic_DNA"/>
</dbReference>
<dbReference type="STRING" id="1122930.SAMN02745168_0609"/>
<keyword evidence="3" id="KW-0255">Endonuclease</keyword>
<dbReference type="AlphaFoldDB" id="A0A1W1YQ31"/>
<dbReference type="OrthoDB" id="46225at2"/>
<proteinExistence type="predicted"/>
<dbReference type="InterPro" id="IPR011604">
    <property type="entry name" value="PDDEXK-like_dom_sf"/>
</dbReference>
<evidence type="ECO:0000259" key="2">
    <source>
        <dbReference type="Pfam" id="PF09588"/>
    </source>
</evidence>
<dbReference type="Proteomes" id="UP000192790">
    <property type="component" value="Unassembled WGS sequence"/>
</dbReference>
<protein>
    <submittedName>
        <fullName evidence="3">Putative phage-type endonuclease</fullName>
    </submittedName>
</protein>
<evidence type="ECO:0000256" key="1">
    <source>
        <dbReference type="ARBA" id="ARBA00022801"/>
    </source>
</evidence>
<keyword evidence="1" id="KW-0378">Hydrolase</keyword>
<dbReference type="InterPro" id="IPR011335">
    <property type="entry name" value="Restrct_endonuc-II-like"/>
</dbReference>
<dbReference type="NCBIfam" id="TIGR03033">
    <property type="entry name" value="phage_rel_nuc"/>
    <property type="match status" value="1"/>
</dbReference>
<accession>A0A1W1YQ31</accession>
<evidence type="ECO:0000313" key="4">
    <source>
        <dbReference type="Proteomes" id="UP000192790"/>
    </source>
</evidence>
<keyword evidence="4" id="KW-1185">Reference proteome</keyword>